<protein>
    <submittedName>
        <fullName evidence="7">N-acetyl-gamma-glutamyl-phosphate reductase</fullName>
    </submittedName>
</protein>
<dbReference type="InterPro" id="IPR000534">
    <property type="entry name" value="Semialdehyde_DH_NAD-bd"/>
</dbReference>
<sequence>MKRNISVSIIGGSGYAGGELLRLLLFHPNVKVLQVTSRQFAGQLVSRAHPNLRKISNLIFCKQDELLKCDLLFLALPNGISMGYIKEIKNKAEKIIDLGADFRLKDKNTFATWYKKQHEAPDLLPEFTYGIAELHRSELKNAKYVACAGCEAMVSILTLLPLVKHKIIESKNIIIDAKMSSSQGGNTPSMSSHHPERHGVVRSYKPVDHRHSAEIEQELALYSKNIQVSVTATTIEMVRGLLVTIHTQPRPGITEKDIWKAYRSCYGSEPFIRIVKEAEGIYRYPEPKILTGTNYCDIGFVLSTRESRLVAIGAIDNLGKGTAGQAIQAMNIMYGLDEKTGLEFPGLHPI</sequence>
<dbReference type="InterPro" id="IPR050085">
    <property type="entry name" value="AGPR"/>
</dbReference>
<dbReference type="InterPro" id="IPR036291">
    <property type="entry name" value="NAD(P)-bd_dom_sf"/>
</dbReference>
<evidence type="ECO:0000256" key="2">
    <source>
        <dbReference type="ARBA" id="ARBA00022605"/>
    </source>
</evidence>
<evidence type="ECO:0000256" key="1">
    <source>
        <dbReference type="ARBA" id="ARBA00022490"/>
    </source>
</evidence>
<dbReference type="GO" id="GO:0003942">
    <property type="term" value="F:N-acetyl-gamma-glutamyl-phosphate reductase activity"/>
    <property type="evidence" value="ECO:0007669"/>
    <property type="project" value="InterPro"/>
</dbReference>
<gene>
    <name evidence="7" type="ORF">A3D03_01155</name>
</gene>
<dbReference type="InterPro" id="IPR000706">
    <property type="entry name" value="AGPR_type-1"/>
</dbReference>
<dbReference type="Pfam" id="PF22698">
    <property type="entry name" value="Semialdhyde_dhC_1"/>
    <property type="match status" value="1"/>
</dbReference>
<proteinExistence type="inferred from homology"/>
<organism evidence="7 8">
    <name type="scientific">Candidatus Gottesmanbacteria bacterium RIFCSPHIGHO2_02_FULL_40_13</name>
    <dbReference type="NCBI Taxonomy" id="1798384"/>
    <lineage>
        <taxon>Bacteria</taxon>
        <taxon>Candidatus Gottesmaniibacteriota</taxon>
    </lineage>
</organism>
<keyword evidence="4" id="KW-0560">Oxidoreductase</keyword>
<keyword evidence="2" id="KW-0028">Amino-acid biosynthesis</keyword>
<evidence type="ECO:0000256" key="5">
    <source>
        <dbReference type="ARBA" id="ARBA00023154"/>
    </source>
</evidence>
<dbReference type="InterPro" id="IPR058924">
    <property type="entry name" value="AGPR_dimerisation_dom"/>
</dbReference>
<dbReference type="AlphaFoldDB" id="A0A1F6A5S8"/>
<dbReference type="STRING" id="1798384.A3D03_01155"/>
<keyword evidence="1" id="KW-0963">Cytoplasm</keyword>
<dbReference type="SMART" id="SM00859">
    <property type="entry name" value="Semialdhyde_dh"/>
    <property type="match status" value="1"/>
</dbReference>
<dbReference type="GO" id="GO:0006526">
    <property type="term" value="P:L-arginine biosynthetic process"/>
    <property type="evidence" value="ECO:0007669"/>
    <property type="project" value="InterPro"/>
</dbReference>
<dbReference type="GO" id="GO:0009085">
    <property type="term" value="P:lysine biosynthetic process"/>
    <property type="evidence" value="ECO:0007669"/>
    <property type="project" value="UniProtKB-KW"/>
</dbReference>
<comment type="caution">
    <text evidence="7">The sequence shown here is derived from an EMBL/GenBank/DDBJ whole genome shotgun (WGS) entry which is preliminary data.</text>
</comment>
<keyword evidence="3" id="KW-0521">NADP</keyword>
<dbReference type="Gene3D" id="3.30.360.10">
    <property type="entry name" value="Dihydrodipicolinate Reductase, domain 2"/>
    <property type="match status" value="1"/>
</dbReference>
<dbReference type="Proteomes" id="UP000177092">
    <property type="component" value="Unassembled WGS sequence"/>
</dbReference>
<dbReference type="EMBL" id="MFJN01000056">
    <property type="protein sequence ID" value="OGG20118.1"/>
    <property type="molecule type" value="Genomic_DNA"/>
</dbReference>
<name>A0A1F6A5S8_9BACT</name>
<evidence type="ECO:0000256" key="4">
    <source>
        <dbReference type="ARBA" id="ARBA00023002"/>
    </source>
</evidence>
<reference evidence="7 8" key="1">
    <citation type="journal article" date="2016" name="Nat. Commun.">
        <title>Thousands of microbial genomes shed light on interconnected biogeochemical processes in an aquifer system.</title>
        <authorList>
            <person name="Anantharaman K."/>
            <person name="Brown C.T."/>
            <person name="Hug L.A."/>
            <person name="Sharon I."/>
            <person name="Castelle C.J."/>
            <person name="Probst A.J."/>
            <person name="Thomas B.C."/>
            <person name="Singh A."/>
            <person name="Wilkins M.J."/>
            <person name="Karaoz U."/>
            <person name="Brodie E.L."/>
            <person name="Williams K.H."/>
            <person name="Hubbard S.S."/>
            <person name="Banfield J.F."/>
        </authorList>
    </citation>
    <scope>NUCLEOTIDE SEQUENCE [LARGE SCALE GENOMIC DNA]</scope>
</reference>
<accession>A0A1F6A5S8</accession>
<dbReference type="CDD" id="cd23939">
    <property type="entry name" value="AGPR_1_C_LysY"/>
    <property type="match status" value="1"/>
</dbReference>
<dbReference type="InterPro" id="IPR037535">
    <property type="entry name" value="LysY"/>
</dbReference>
<dbReference type="Gene3D" id="3.40.50.720">
    <property type="entry name" value="NAD(P)-binding Rossmann-like Domain"/>
    <property type="match status" value="1"/>
</dbReference>
<evidence type="ECO:0000256" key="3">
    <source>
        <dbReference type="ARBA" id="ARBA00022857"/>
    </source>
</evidence>
<dbReference type="GO" id="GO:0070401">
    <property type="term" value="F:NADP+ binding"/>
    <property type="evidence" value="ECO:0007669"/>
    <property type="project" value="InterPro"/>
</dbReference>
<dbReference type="SUPFAM" id="SSF55347">
    <property type="entry name" value="Glyceraldehyde-3-phosphate dehydrogenase-like, C-terminal domain"/>
    <property type="match status" value="1"/>
</dbReference>
<evidence type="ECO:0000313" key="7">
    <source>
        <dbReference type="EMBL" id="OGG20118.1"/>
    </source>
</evidence>
<dbReference type="GO" id="GO:0051287">
    <property type="term" value="F:NAD binding"/>
    <property type="evidence" value="ECO:0007669"/>
    <property type="project" value="InterPro"/>
</dbReference>
<dbReference type="Pfam" id="PF01118">
    <property type="entry name" value="Semialdhyde_dh"/>
    <property type="match status" value="1"/>
</dbReference>
<dbReference type="NCBIfam" id="TIGR01850">
    <property type="entry name" value="argC"/>
    <property type="match status" value="1"/>
</dbReference>
<keyword evidence="5" id="KW-0457">Lysine biosynthesis</keyword>
<evidence type="ECO:0000313" key="8">
    <source>
        <dbReference type="Proteomes" id="UP000177092"/>
    </source>
</evidence>
<dbReference type="HAMAP" id="MF_00150">
    <property type="entry name" value="ArgC_type1"/>
    <property type="match status" value="1"/>
</dbReference>
<dbReference type="SUPFAM" id="SSF51735">
    <property type="entry name" value="NAD(P)-binding Rossmann-fold domains"/>
    <property type="match status" value="1"/>
</dbReference>
<evidence type="ECO:0000259" key="6">
    <source>
        <dbReference type="SMART" id="SM00859"/>
    </source>
</evidence>
<dbReference type="CDD" id="cd24151">
    <property type="entry name" value="AGPR_1_N_LysY"/>
    <property type="match status" value="1"/>
</dbReference>
<dbReference type="PANTHER" id="PTHR32338">
    <property type="entry name" value="N-ACETYL-GAMMA-GLUTAMYL-PHOSPHATE REDUCTASE, CHLOROPLASTIC-RELATED-RELATED"/>
    <property type="match status" value="1"/>
</dbReference>
<feature type="domain" description="Semialdehyde dehydrogenase NAD-binding" evidence="6">
    <location>
        <begin position="6"/>
        <end position="142"/>
    </location>
</feature>
<dbReference type="HAMAP" id="MF_02083">
    <property type="entry name" value="LysY"/>
    <property type="match status" value="1"/>
</dbReference>
<dbReference type="PANTHER" id="PTHR32338:SF11">
    <property type="entry name" value="[LYSW]-L-2-AMINOADIPATE_[LYSW]-L-GLUTAMATE PHOSPHATE REDUCTASE-RELATED"/>
    <property type="match status" value="1"/>
</dbReference>